<organism evidence="1 2">
    <name type="scientific">candidate division KSB3 bacterium</name>
    <dbReference type="NCBI Taxonomy" id="2044937"/>
    <lineage>
        <taxon>Bacteria</taxon>
        <taxon>candidate division KSB3</taxon>
    </lineage>
</organism>
<evidence type="ECO:0000313" key="1">
    <source>
        <dbReference type="EMBL" id="MBD3326552.1"/>
    </source>
</evidence>
<dbReference type="EMBL" id="WJJP01000599">
    <property type="protein sequence ID" value="MBD3326552.1"/>
    <property type="molecule type" value="Genomic_DNA"/>
</dbReference>
<sequence length="141" mass="15991">MWKTISDPAPEATWDLWYHDSFDAACPRRIEVSGKGLLTGLTELWSRYLRETVQSNGREGFSRFNLWWQQERRSITIVGDLTGAVHLKTWVFSTPKGNRGLLHAIALAHCHLILAGRTSAPLLDAASLAADEQEFQFHMLQ</sequence>
<comment type="caution">
    <text evidence="1">The sequence shown here is derived from an EMBL/GenBank/DDBJ whole genome shotgun (WGS) entry which is preliminary data.</text>
</comment>
<protein>
    <submittedName>
        <fullName evidence="1">Uncharacterized protein</fullName>
    </submittedName>
</protein>
<gene>
    <name evidence="1" type="ORF">GF339_18350</name>
</gene>
<dbReference type="Proteomes" id="UP000649604">
    <property type="component" value="Unassembled WGS sequence"/>
</dbReference>
<evidence type="ECO:0000313" key="2">
    <source>
        <dbReference type="Proteomes" id="UP000649604"/>
    </source>
</evidence>
<dbReference type="AlphaFoldDB" id="A0A9D5JYD0"/>
<name>A0A9D5JYD0_9BACT</name>
<reference evidence="1" key="1">
    <citation type="submission" date="2019-11" db="EMBL/GenBank/DDBJ databases">
        <title>Microbial mats filling the niche in hypersaline microbial mats.</title>
        <authorList>
            <person name="Wong H.L."/>
            <person name="Macleod F.I."/>
            <person name="White R.A. III"/>
            <person name="Burns B.P."/>
        </authorList>
    </citation>
    <scope>NUCLEOTIDE SEQUENCE</scope>
    <source>
        <strain evidence="1">Rbin_158</strain>
    </source>
</reference>
<proteinExistence type="predicted"/>
<accession>A0A9D5JYD0</accession>